<evidence type="ECO:0000256" key="8">
    <source>
        <dbReference type="ARBA" id="ARBA00023136"/>
    </source>
</evidence>
<evidence type="ECO:0000313" key="15">
    <source>
        <dbReference type="RefSeq" id="XP_017017084.1"/>
    </source>
</evidence>
<feature type="compositionally biased region" description="Basic residues" evidence="9">
    <location>
        <begin position="276"/>
        <end position="286"/>
    </location>
</feature>
<keyword evidence="5" id="KW-0862">Zinc</keyword>
<sequence>MSKYQKLSHALPPIGHEDECDEGFSLNPYFDDNRPDSANPATRSEDLKKYRSSSNGKATYNNSSSSGSMALTGQEILRTVEEQTWEVPLLDDCHDNANYRQSEPERMEFEIKLECRSGHPGFGANLKSQSAQEAKFKILLAISLCCIFMVIEFLGGYVAGSLAIIADAAHLASDCISFVIGLVAIWVGGRAPDERMTFGYKRFEVFGALASILGIWVLTTFLVVVAIQRIYSQDFELNADVMMAISGIGIAINIVMIFVLHGSWFMGGKGHGHSHSHGHSHCHSHGHSYSNPSSHITESSESSLMNAEMADKIPSENCIVIPNGTRLSQSDGAHDEKNLNLRAAIIHVIGDLVQSIGVFLAAVLIKFCPSAKYADPMCTLLFSVIVILTTVQLFRESVSILLDAVPPNLCLQSLQRDLSSLEGVRSVHHLNVWQHTSQHRVLMVHLVIDTHSDGEAVVEAATRLVSGSKYKVKHSTIQVERTTT</sequence>
<evidence type="ECO:0000313" key="13">
    <source>
        <dbReference type="Proteomes" id="UP001652661"/>
    </source>
</evidence>
<dbReference type="InterPro" id="IPR027470">
    <property type="entry name" value="Cation_efflux_CTD"/>
</dbReference>
<feature type="region of interest" description="Disordered" evidence="9">
    <location>
        <begin position="1"/>
        <end position="68"/>
    </location>
</feature>
<keyword evidence="8 10" id="KW-0472">Membrane</keyword>
<evidence type="ECO:0000256" key="2">
    <source>
        <dbReference type="ARBA" id="ARBA00008873"/>
    </source>
</evidence>
<evidence type="ECO:0000256" key="10">
    <source>
        <dbReference type="SAM" id="Phobius"/>
    </source>
</evidence>
<feature type="transmembrane region" description="Helical" evidence="10">
    <location>
        <begin position="203"/>
        <end position="231"/>
    </location>
</feature>
<comment type="similarity">
    <text evidence="2">Belongs to the cation diffusion facilitator (CDF) transporter (TC 2.A.4) family. SLC30A subfamily.</text>
</comment>
<comment type="subcellular location">
    <subcellularLocation>
        <location evidence="1">Membrane</location>
        <topology evidence="1">Multi-pass membrane protein</topology>
    </subcellularLocation>
</comment>
<feature type="transmembrane region" description="Helical" evidence="10">
    <location>
        <begin position="243"/>
        <end position="266"/>
    </location>
</feature>
<dbReference type="InterPro" id="IPR050681">
    <property type="entry name" value="CDF/SLC30A"/>
</dbReference>
<evidence type="ECO:0000256" key="4">
    <source>
        <dbReference type="ARBA" id="ARBA00022692"/>
    </source>
</evidence>
<dbReference type="RefSeq" id="XP_017017083.1">
    <property type="nucleotide sequence ID" value="XM_017161594.1"/>
</dbReference>
<dbReference type="Pfam" id="PF16916">
    <property type="entry name" value="ZT_dimer"/>
    <property type="match status" value="1"/>
</dbReference>
<evidence type="ECO:0000259" key="11">
    <source>
        <dbReference type="Pfam" id="PF01545"/>
    </source>
</evidence>
<name>A0A6P4HYS0_DROKI</name>
<dbReference type="RefSeq" id="XP_017017088.1">
    <property type="nucleotide sequence ID" value="XM_017161599.1"/>
</dbReference>
<accession>A0A6P4HYS0</accession>
<proteinExistence type="inferred from homology"/>
<dbReference type="RefSeq" id="XP_017017085.1">
    <property type="nucleotide sequence ID" value="XM_017161596.1"/>
</dbReference>
<reference evidence="13" key="2">
    <citation type="submission" date="2025-05" db="UniProtKB">
        <authorList>
            <consortium name="RefSeq"/>
        </authorList>
    </citation>
    <scope>NUCLEOTIDE SEQUENCE [LARGE SCALE GENOMIC DNA]</scope>
    <source>
        <strain evidence="13">14028-0561.14</strain>
    </source>
</reference>
<evidence type="ECO:0000256" key="1">
    <source>
        <dbReference type="ARBA" id="ARBA00004141"/>
    </source>
</evidence>
<dbReference type="PANTHER" id="PTHR11562">
    <property type="entry name" value="CATION EFFLUX PROTEIN/ ZINC TRANSPORTER"/>
    <property type="match status" value="1"/>
</dbReference>
<dbReference type="Pfam" id="PF01545">
    <property type="entry name" value="Cation_efflux"/>
    <property type="match status" value="1"/>
</dbReference>
<feature type="transmembrane region" description="Helical" evidence="10">
    <location>
        <begin position="138"/>
        <end position="165"/>
    </location>
</feature>
<evidence type="ECO:0000313" key="16">
    <source>
        <dbReference type="RefSeq" id="XP_017017085.1"/>
    </source>
</evidence>
<dbReference type="RefSeq" id="XP_017017084.1">
    <property type="nucleotide sequence ID" value="XM_017161595.1"/>
</dbReference>
<feature type="region of interest" description="Disordered" evidence="9">
    <location>
        <begin position="276"/>
        <end position="298"/>
    </location>
</feature>
<dbReference type="PANTHER" id="PTHR11562:SF84">
    <property type="entry name" value="LD05335P"/>
    <property type="match status" value="1"/>
</dbReference>
<dbReference type="Gene3D" id="1.20.1510.10">
    <property type="entry name" value="Cation efflux protein transmembrane domain"/>
    <property type="match status" value="1"/>
</dbReference>
<dbReference type="SUPFAM" id="SSF161111">
    <property type="entry name" value="Cation efflux protein transmembrane domain-like"/>
    <property type="match status" value="1"/>
</dbReference>
<keyword evidence="3" id="KW-0813">Transport</keyword>
<evidence type="ECO:0000313" key="18">
    <source>
        <dbReference type="RefSeq" id="XP_017017088.1"/>
    </source>
</evidence>
<evidence type="ECO:0000256" key="6">
    <source>
        <dbReference type="ARBA" id="ARBA00022989"/>
    </source>
</evidence>
<keyword evidence="7" id="KW-0406">Ion transport</keyword>
<dbReference type="InterPro" id="IPR058533">
    <property type="entry name" value="Cation_efflux_TM"/>
</dbReference>
<evidence type="ECO:0000256" key="9">
    <source>
        <dbReference type="SAM" id="MobiDB-lite"/>
    </source>
</evidence>
<feature type="compositionally biased region" description="Polar residues" evidence="9">
    <location>
        <begin position="52"/>
        <end position="68"/>
    </location>
</feature>
<dbReference type="OrthoDB" id="9944568at2759"/>
<evidence type="ECO:0000313" key="14">
    <source>
        <dbReference type="RefSeq" id="XP_017017083.1"/>
    </source>
</evidence>
<keyword evidence="6 10" id="KW-1133">Transmembrane helix</keyword>
<reference evidence="15 17" key="1">
    <citation type="submission" date="2025-04" db="UniProtKB">
        <authorList>
            <consortium name="RefSeq"/>
        </authorList>
    </citation>
    <scope>IDENTIFICATION</scope>
    <source>
        <strain evidence="13">14028-0561.14</strain>
    </source>
</reference>
<keyword evidence="4 10" id="KW-0812">Transmembrane</keyword>
<keyword evidence="13" id="KW-1185">Reference proteome</keyword>
<evidence type="ECO:0000256" key="5">
    <source>
        <dbReference type="ARBA" id="ARBA00022906"/>
    </source>
</evidence>
<dbReference type="NCBIfam" id="TIGR01297">
    <property type="entry name" value="CDF"/>
    <property type="match status" value="1"/>
</dbReference>
<gene>
    <name evidence="14 15 16 17 18" type="primary">LOC108070939</name>
</gene>
<dbReference type="GO" id="GO:0005385">
    <property type="term" value="F:zinc ion transmembrane transporter activity"/>
    <property type="evidence" value="ECO:0007669"/>
    <property type="project" value="TreeGrafter"/>
</dbReference>
<keyword evidence="5" id="KW-0864">Zinc transport</keyword>
<evidence type="ECO:0000256" key="3">
    <source>
        <dbReference type="ARBA" id="ARBA00022448"/>
    </source>
</evidence>
<feature type="transmembrane region" description="Helical" evidence="10">
    <location>
        <begin position="373"/>
        <end position="394"/>
    </location>
</feature>
<evidence type="ECO:0000256" key="7">
    <source>
        <dbReference type="ARBA" id="ARBA00023065"/>
    </source>
</evidence>
<protein>
    <submittedName>
        <fullName evidence="14 15">Zinc transporter 2 isoform X1</fullName>
    </submittedName>
</protein>
<feature type="compositionally biased region" description="Low complexity" evidence="9">
    <location>
        <begin position="287"/>
        <end position="298"/>
    </location>
</feature>
<feature type="transmembrane region" description="Helical" evidence="10">
    <location>
        <begin position="344"/>
        <end position="367"/>
    </location>
</feature>
<feature type="domain" description="Cation efflux protein transmembrane" evidence="11">
    <location>
        <begin position="138"/>
        <end position="402"/>
    </location>
</feature>
<dbReference type="InterPro" id="IPR002524">
    <property type="entry name" value="Cation_efflux"/>
</dbReference>
<dbReference type="AlphaFoldDB" id="A0A6P4HYS0"/>
<dbReference type="GO" id="GO:0005886">
    <property type="term" value="C:plasma membrane"/>
    <property type="evidence" value="ECO:0007669"/>
    <property type="project" value="TreeGrafter"/>
</dbReference>
<organism evidence="13 15">
    <name type="scientific">Drosophila kikkawai</name>
    <name type="common">Fruit fly</name>
    <dbReference type="NCBI Taxonomy" id="30033"/>
    <lineage>
        <taxon>Eukaryota</taxon>
        <taxon>Metazoa</taxon>
        <taxon>Ecdysozoa</taxon>
        <taxon>Arthropoda</taxon>
        <taxon>Hexapoda</taxon>
        <taxon>Insecta</taxon>
        <taxon>Pterygota</taxon>
        <taxon>Neoptera</taxon>
        <taxon>Endopterygota</taxon>
        <taxon>Diptera</taxon>
        <taxon>Brachycera</taxon>
        <taxon>Muscomorpha</taxon>
        <taxon>Ephydroidea</taxon>
        <taxon>Drosophilidae</taxon>
        <taxon>Drosophila</taxon>
        <taxon>Sophophora</taxon>
    </lineage>
</organism>
<evidence type="ECO:0000313" key="17">
    <source>
        <dbReference type="RefSeq" id="XP_017017087.1"/>
    </source>
</evidence>
<feature type="domain" description="Cation efflux protein cytoplasmic" evidence="12">
    <location>
        <begin position="407"/>
        <end position="481"/>
    </location>
</feature>
<dbReference type="GO" id="GO:0010043">
    <property type="term" value="P:response to zinc ion"/>
    <property type="evidence" value="ECO:0007669"/>
    <property type="project" value="TreeGrafter"/>
</dbReference>
<dbReference type="InterPro" id="IPR027469">
    <property type="entry name" value="Cation_efflux_TMD_sf"/>
</dbReference>
<dbReference type="RefSeq" id="XP_017017087.1">
    <property type="nucleotide sequence ID" value="XM_017161598.1"/>
</dbReference>
<dbReference type="Proteomes" id="UP001652661">
    <property type="component" value="Chromosome 2L"/>
</dbReference>
<evidence type="ECO:0000259" key="12">
    <source>
        <dbReference type="Pfam" id="PF16916"/>
    </source>
</evidence>
<feature type="transmembrane region" description="Helical" evidence="10">
    <location>
        <begin position="171"/>
        <end position="191"/>
    </location>
</feature>